<gene>
    <name evidence="1" type="ORF">V6N12_012775</name>
</gene>
<reference evidence="1 2" key="1">
    <citation type="journal article" date="2024" name="G3 (Bethesda)">
        <title>Genome assembly of Hibiscus sabdariffa L. provides insights into metabolisms of medicinal natural products.</title>
        <authorList>
            <person name="Kim T."/>
        </authorList>
    </citation>
    <scope>NUCLEOTIDE SEQUENCE [LARGE SCALE GENOMIC DNA]</scope>
    <source>
        <strain evidence="1">TK-2024</strain>
        <tissue evidence="1">Old leaves</tissue>
    </source>
</reference>
<name>A0ABR2EGZ9_9ROSI</name>
<organism evidence="1 2">
    <name type="scientific">Hibiscus sabdariffa</name>
    <name type="common">roselle</name>
    <dbReference type="NCBI Taxonomy" id="183260"/>
    <lineage>
        <taxon>Eukaryota</taxon>
        <taxon>Viridiplantae</taxon>
        <taxon>Streptophyta</taxon>
        <taxon>Embryophyta</taxon>
        <taxon>Tracheophyta</taxon>
        <taxon>Spermatophyta</taxon>
        <taxon>Magnoliopsida</taxon>
        <taxon>eudicotyledons</taxon>
        <taxon>Gunneridae</taxon>
        <taxon>Pentapetalae</taxon>
        <taxon>rosids</taxon>
        <taxon>malvids</taxon>
        <taxon>Malvales</taxon>
        <taxon>Malvaceae</taxon>
        <taxon>Malvoideae</taxon>
        <taxon>Hibiscus</taxon>
    </lineage>
</organism>
<protein>
    <submittedName>
        <fullName evidence="1">Uncharacterized protein</fullName>
    </submittedName>
</protein>
<keyword evidence="2" id="KW-1185">Reference proteome</keyword>
<evidence type="ECO:0000313" key="1">
    <source>
        <dbReference type="EMBL" id="KAK8559965.1"/>
    </source>
</evidence>
<comment type="caution">
    <text evidence="1">The sequence shown here is derived from an EMBL/GenBank/DDBJ whole genome shotgun (WGS) entry which is preliminary data.</text>
</comment>
<dbReference type="EMBL" id="JBBPBM010000014">
    <property type="protein sequence ID" value="KAK8559965.1"/>
    <property type="molecule type" value="Genomic_DNA"/>
</dbReference>
<accession>A0ABR2EGZ9</accession>
<sequence>MVMIWGVDSMGLKLVNQELDGEGGPGNQVPNSSERTMSYDCEYSRGCSRVQDGEGTMGLVVTVVDVSGCWQLCRGYRQLDRLGVTRQTMGDHYTCNGLWI</sequence>
<evidence type="ECO:0000313" key="2">
    <source>
        <dbReference type="Proteomes" id="UP001472677"/>
    </source>
</evidence>
<dbReference type="Proteomes" id="UP001472677">
    <property type="component" value="Unassembled WGS sequence"/>
</dbReference>
<proteinExistence type="predicted"/>